<gene>
    <name evidence="3" type="ORF">IAB02_06825</name>
</gene>
<reference evidence="3" key="1">
    <citation type="submission" date="2020-10" db="EMBL/GenBank/DDBJ databases">
        <authorList>
            <person name="Gilroy R."/>
        </authorList>
    </citation>
    <scope>NUCLEOTIDE SEQUENCE</scope>
    <source>
        <strain evidence="3">ChiHcec3-11533</strain>
    </source>
</reference>
<dbReference type="Gene3D" id="2.30.30.40">
    <property type="entry name" value="SH3 Domains"/>
    <property type="match status" value="3"/>
</dbReference>
<proteinExistence type="predicted"/>
<comment type="caution">
    <text evidence="3">The sequence shown here is derived from an EMBL/GenBank/DDBJ whole genome shotgun (WGS) entry which is preliminary data.</text>
</comment>
<dbReference type="SMART" id="SM00287">
    <property type="entry name" value="SH3b"/>
    <property type="match status" value="3"/>
</dbReference>
<organism evidence="3 4">
    <name type="scientific">Candidatus Pullichristensenella excrementigallinarum</name>
    <dbReference type="NCBI Taxonomy" id="2840907"/>
    <lineage>
        <taxon>Bacteria</taxon>
        <taxon>Bacillati</taxon>
        <taxon>Bacillota</taxon>
        <taxon>Clostridia</taxon>
        <taxon>Candidatus Pullichristensenella</taxon>
    </lineage>
</organism>
<dbReference type="PANTHER" id="PTHR34408:SF1">
    <property type="entry name" value="GLYCOSYL HYDROLASE FAMILY 19 DOMAIN-CONTAINING PROTEIN HI_1415"/>
    <property type="match status" value="1"/>
</dbReference>
<evidence type="ECO:0000256" key="1">
    <source>
        <dbReference type="SAM" id="MobiDB-lite"/>
    </source>
</evidence>
<evidence type="ECO:0000259" key="2">
    <source>
        <dbReference type="PROSITE" id="PS51781"/>
    </source>
</evidence>
<sequence>METELYYNDMAYSPFDCGQEYLSALANVFGSYGIGFELAEREIYEPYEGAYYAGGTYFRAIFPGACLWEWTHVPEGAPQPPDSFAEEIAQGGEEAPERFGENSSAQFAYTTGKVNVRKGPGLGYDSMGTIPKGAQAEYLNEFADDDRGVRWYKIRYDGREGWVSSKYAKLTGDSAGAEQPAQMETSQETIGGQSVYATGRVYIRKGPGLGYDSVGTVQKGETATYLNEFADDARGVRWYKIRHNGKEGWVSSKYAKLTGSASQSMVSSGSYVKAASGDTYVRSGPGLAYERLSILYEGDRADYLGETARDDRGVNWYKVRHDGEIGWVSSKYTTLA</sequence>
<dbReference type="Pfam" id="PF08239">
    <property type="entry name" value="SH3_3"/>
    <property type="match status" value="3"/>
</dbReference>
<dbReference type="InterPro" id="IPR052354">
    <property type="entry name" value="Cell_Wall_Dynamics_Protein"/>
</dbReference>
<dbReference type="EMBL" id="DVMU01000154">
    <property type="protein sequence ID" value="HIU34259.1"/>
    <property type="molecule type" value="Genomic_DNA"/>
</dbReference>
<dbReference type="Proteomes" id="UP000824072">
    <property type="component" value="Unassembled WGS sequence"/>
</dbReference>
<feature type="domain" description="SH3b" evidence="2">
    <location>
        <begin position="102"/>
        <end position="172"/>
    </location>
</feature>
<feature type="domain" description="SH3b" evidence="2">
    <location>
        <begin position="190"/>
        <end position="259"/>
    </location>
</feature>
<feature type="domain" description="SH3b" evidence="2">
    <location>
        <begin position="267"/>
        <end position="336"/>
    </location>
</feature>
<accession>A0A9D1IE85</accession>
<evidence type="ECO:0000313" key="3">
    <source>
        <dbReference type="EMBL" id="HIU34259.1"/>
    </source>
</evidence>
<dbReference type="PANTHER" id="PTHR34408">
    <property type="entry name" value="FAMILY PROTEIN, PUTATIVE-RELATED"/>
    <property type="match status" value="1"/>
</dbReference>
<dbReference type="InterPro" id="IPR003646">
    <property type="entry name" value="SH3-like_bac-type"/>
</dbReference>
<dbReference type="AlphaFoldDB" id="A0A9D1IE85"/>
<evidence type="ECO:0000313" key="4">
    <source>
        <dbReference type="Proteomes" id="UP000824072"/>
    </source>
</evidence>
<feature type="region of interest" description="Disordered" evidence="1">
    <location>
        <begin position="79"/>
        <end position="102"/>
    </location>
</feature>
<protein>
    <submittedName>
        <fullName evidence="3">SH3 domain-containing protein</fullName>
    </submittedName>
</protein>
<dbReference type="PROSITE" id="PS51781">
    <property type="entry name" value="SH3B"/>
    <property type="match status" value="3"/>
</dbReference>
<reference evidence="3" key="2">
    <citation type="journal article" date="2021" name="PeerJ">
        <title>Extensive microbial diversity within the chicken gut microbiome revealed by metagenomics and culture.</title>
        <authorList>
            <person name="Gilroy R."/>
            <person name="Ravi A."/>
            <person name="Getino M."/>
            <person name="Pursley I."/>
            <person name="Horton D.L."/>
            <person name="Alikhan N.F."/>
            <person name="Baker D."/>
            <person name="Gharbi K."/>
            <person name="Hall N."/>
            <person name="Watson M."/>
            <person name="Adriaenssens E.M."/>
            <person name="Foster-Nyarko E."/>
            <person name="Jarju S."/>
            <person name="Secka A."/>
            <person name="Antonio M."/>
            <person name="Oren A."/>
            <person name="Chaudhuri R.R."/>
            <person name="La Ragione R."/>
            <person name="Hildebrand F."/>
            <person name="Pallen M.J."/>
        </authorList>
    </citation>
    <scope>NUCLEOTIDE SEQUENCE</scope>
    <source>
        <strain evidence="3">ChiHcec3-11533</strain>
    </source>
</reference>
<name>A0A9D1IE85_9FIRM</name>